<comment type="similarity">
    <text evidence="2">Belongs to the BMP lipoprotein family.</text>
</comment>
<keyword evidence="10" id="KW-1185">Reference proteome</keyword>
<dbReference type="RefSeq" id="WP_153820934.1">
    <property type="nucleotide sequence ID" value="NZ_WJIE01000005.1"/>
</dbReference>
<dbReference type="AlphaFoldDB" id="A0A6N7PPX6"/>
<dbReference type="CDD" id="cd06354">
    <property type="entry name" value="PBP1_PrnA-like"/>
    <property type="match status" value="1"/>
</dbReference>
<dbReference type="Gene3D" id="3.40.50.2300">
    <property type="match status" value="2"/>
</dbReference>
<evidence type="ECO:0000256" key="6">
    <source>
        <dbReference type="ARBA" id="ARBA00023288"/>
    </source>
</evidence>
<dbReference type="GO" id="GO:0005886">
    <property type="term" value="C:plasma membrane"/>
    <property type="evidence" value="ECO:0007669"/>
    <property type="project" value="UniProtKB-SubCell"/>
</dbReference>
<sequence length="349" mass="36720">MAEKSPPAASKLTVVTLVVTLAAAASTLLPARAEEPRPEGPHTNVRVGLVFDVGGRGDKSFNDAAYEGLSRASRELGVTTEVLEPSGAEDREAAMRLFAARGFDLVIGVGFIFSTDVNVVARDFPSTRFACIDYAPPMEGSIPPNVVGLRFREEEGSFLVGAVAGLVSKTGRVGFVGGMDIPLIRKFEAGYRAGVEEVCPRCEVQVGFAGTTPDAFRDPVKGKALAISQIAAGADVVYHAAGTTGQGVFEAARDMGVKAIGVDADQHDEMPGTVLTSMIKRGDVAVFDAIEDVAEGRFQGGLRTFGLAEDAVGYVDEGPHAAGIPEETKKKVEALAERVIRGEIKVPER</sequence>
<evidence type="ECO:0000313" key="10">
    <source>
        <dbReference type="Proteomes" id="UP000440224"/>
    </source>
</evidence>
<reference evidence="9 10" key="1">
    <citation type="submission" date="2019-10" db="EMBL/GenBank/DDBJ databases">
        <title>A soil myxobacterium in the family Polyangiaceae.</title>
        <authorList>
            <person name="Li Y."/>
            <person name="Wang J."/>
        </authorList>
    </citation>
    <scope>NUCLEOTIDE SEQUENCE [LARGE SCALE GENOMIC DNA]</scope>
    <source>
        <strain evidence="9 10">DSM 14734</strain>
    </source>
</reference>
<feature type="chain" id="PRO_5027090011" evidence="7">
    <location>
        <begin position="34"/>
        <end position="349"/>
    </location>
</feature>
<dbReference type="PANTHER" id="PTHR34296">
    <property type="entry name" value="TRANSCRIPTIONAL ACTIVATOR PROTEIN MED"/>
    <property type="match status" value="1"/>
</dbReference>
<dbReference type="InterPro" id="IPR028082">
    <property type="entry name" value="Peripla_BP_I"/>
</dbReference>
<comment type="subcellular location">
    <subcellularLocation>
        <location evidence="1">Cell membrane</location>
        <topology evidence="1">Lipid-anchor</topology>
    </subcellularLocation>
</comment>
<keyword evidence="3" id="KW-1003">Cell membrane</keyword>
<protein>
    <submittedName>
        <fullName evidence="9">BMP family ABC transporter substrate-binding protein</fullName>
    </submittedName>
</protein>
<name>A0A6N7PPX6_9BACT</name>
<dbReference type="Pfam" id="PF02608">
    <property type="entry name" value="Bmp"/>
    <property type="match status" value="1"/>
</dbReference>
<organism evidence="9 10">
    <name type="scientific">Polyangium spumosum</name>
    <dbReference type="NCBI Taxonomy" id="889282"/>
    <lineage>
        <taxon>Bacteria</taxon>
        <taxon>Pseudomonadati</taxon>
        <taxon>Myxococcota</taxon>
        <taxon>Polyangia</taxon>
        <taxon>Polyangiales</taxon>
        <taxon>Polyangiaceae</taxon>
        <taxon>Polyangium</taxon>
    </lineage>
</organism>
<comment type="caution">
    <text evidence="9">The sequence shown here is derived from an EMBL/GenBank/DDBJ whole genome shotgun (WGS) entry which is preliminary data.</text>
</comment>
<evidence type="ECO:0000259" key="8">
    <source>
        <dbReference type="Pfam" id="PF02608"/>
    </source>
</evidence>
<dbReference type="InterPro" id="IPR003760">
    <property type="entry name" value="PnrA-like"/>
</dbReference>
<evidence type="ECO:0000256" key="5">
    <source>
        <dbReference type="ARBA" id="ARBA00023136"/>
    </source>
</evidence>
<evidence type="ECO:0000256" key="2">
    <source>
        <dbReference type="ARBA" id="ARBA00008610"/>
    </source>
</evidence>
<gene>
    <name evidence="9" type="ORF">GF068_19600</name>
</gene>
<dbReference type="InterPro" id="IPR050957">
    <property type="entry name" value="BMP_lipoprotein"/>
</dbReference>
<evidence type="ECO:0000256" key="1">
    <source>
        <dbReference type="ARBA" id="ARBA00004193"/>
    </source>
</evidence>
<dbReference type="PANTHER" id="PTHR34296:SF2">
    <property type="entry name" value="ABC TRANSPORTER GUANOSINE-BINDING PROTEIN NUPN"/>
    <property type="match status" value="1"/>
</dbReference>
<keyword evidence="6" id="KW-0449">Lipoprotein</keyword>
<evidence type="ECO:0000256" key="7">
    <source>
        <dbReference type="SAM" id="SignalP"/>
    </source>
</evidence>
<dbReference type="SUPFAM" id="SSF53822">
    <property type="entry name" value="Periplasmic binding protein-like I"/>
    <property type="match status" value="1"/>
</dbReference>
<accession>A0A6N7PPX6</accession>
<dbReference type="EMBL" id="WJIE01000005">
    <property type="protein sequence ID" value="MRG94108.1"/>
    <property type="molecule type" value="Genomic_DNA"/>
</dbReference>
<dbReference type="OrthoDB" id="9769871at2"/>
<feature type="signal peptide" evidence="7">
    <location>
        <begin position="1"/>
        <end position="33"/>
    </location>
</feature>
<keyword evidence="4 7" id="KW-0732">Signal</keyword>
<proteinExistence type="inferred from homology"/>
<evidence type="ECO:0000256" key="4">
    <source>
        <dbReference type="ARBA" id="ARBA00022729"/>
    </source>
</evidence>
<evidence type="ECO:0000256" key="3">
    <source>
        <dbReference type="ARBA" id="ARBA00022475"/>
    </source>
</evidence>
<keyword evidence="5" id="KW-0472">Membrane</keyword>
<evidence type="ECO:0000313" key="9">
    <source>
        <dbReference type="EMBL" id="MRG94108.1"/>
    </source>
</evidence>
<dbReference type="Proteomes" id="UP000440224">
    <property type="component" value="Unassembled WGS sequence"/>
</dbReference>
<feature type="domain" description="ABC transporter substrate-binding protein PnrA-like" evidence="8">
    <location>
        <begin position="49"/>
        <end position="348"/>
    </location>
</feature>